<sequence length="457" mass="50632">MPVITPARINTPPSTFQVEVVNRTKNTALLEWVKAIDPDKDKVAYSVFLEGRKITTDLDSTTYMVQGLTPKTEYAGYVLAYDTQKDSTRSDFTFTTKSPYTTFSKYYPVPASKESVRSSFIIKTFDQGYVITGTTYSRSMDRWIMFATKIDSLGIQQWNIAPEHDIAGGKVAVTETEDRGLILAAKNIVLKLNAQGDVLWEKTLEIKCVINAVTETNDNSLYAVGVIGPDKSASKDIKSQAILVKLDAGGTPLWERRYGTSGYNTVVDVVQSPSGGFMLLCETGTSDNMDFCVMNTDAKGEIRWQRTYGDRRFDFAAQLKATSDGGYVMAGSSWGAYDFSEMRAIKIDAAGNELWNRSFNNGFSFQATAIEVTHDGGYALTGYTKTNSNDTFLVIYKLDSNGSKTWEHWYGRGMGGSFGSDLVQTPDKGYMVAGYSSFDSKKPVWVLKLDPEGNYDD</sequence>
<evidence type="ECO:0000313" key="3">
    <source>
        <dbReference type="Proteomes" id="UP000256708"/>
    </source>
</evidence>
<gene>
    <name evidence="2" type="ORF">DXT99_25885</name>
</gene>
<reference evidence="3" key="1">
    <citation type="submission" date="2018-08" db="EMBL/GenBank/DDBJ databases">
        <authorList>
            <person name="Liu Z.-W."/>
            <person name="Du Z.-J."/>
        </authorList>
    </citation>
    <scope>NUCLEOTIDE SEQUENCE [LARGE SCALE GENOMIC DNA]</scope>
    <source>
        <strain evidence="3">H4X</strain>
    </source>
</reference>
<dbReference type="SUPFAM" id="SSF49265">
    <property type="entry name" value="Fibronectin type III"/>
    <property type="match status" value="1"/>
</dbReference>
<dbReference type="Proteomes" id="UP000256708">
    <property type="component" value="Unassembled WGS sequence"/>
</dbReference>
<dbReference type="Pfam" id="PF00041">
    <property type="entry name" value="fn3"/>
    <property type="match status" value="1"/>
</dbReference>
<evidence type="ECO:0000313" key="2">
    <source>
        <dbReference type="EMBL" id="RDV10741.1"/>
    </source>
</evidence>
<dbReference type="CDD" id="cd00063">
    <property type="entry name" value="FN3"/>
    <property type="match status" value="1"/>
</dbReference>
<dbReference type="InterPro" id="IPR036116">
    <property type="entry name" value="FN3_sf"/>
</dbReference>
<proteinExistence type="predicted"/>
<organism evidence="2 3">
    <name type="scientific">Pontibacter diazotrophicus</name>
    <dbReference type="NCBI Taxonomy" id="1400979"/>
    <lineage>
        <taxon>Bacteria</taxon>
        <taxon>Pseudomonadati</taxon>
        <taxon>Bacteroidota</taxon>
        <taxon>Cytophagia</taxon>
        <taxon>Cytophagales</taxon>
        <taxon>Hymenobacteraceae</taxon>
        <taxon>Pontibacter</taxon>
    </lineage>
</organism>
<dbReference type="EMBL" id="QRGR01000052">
    <property type="protein sequence ID" value="RDV10741.1"/>
    <property type="molecule type" value="Genomic_DNA"/>
</dbReference>
<dbReference type="SUPFAM" id="SSF50998">
    <property type="entry name" value="Quinoprotein alcohol dehydrogenase-like"/>
    <property type="match status" value="1"/>
</dbReference>
<dbReference type="Gene3D" id="2.130.10.10">
    <property type="entry name" value="YVTN repeat-like/Quinoprotein amine dehydrogenase"/>
    <property type="match status" value="1"/>
</dbReference>
<dbReference type="Gene3D" id="2.60.40.10">
    <property type="entry name" value="Immunoglobulins"/>
    <property type="match status" value="1"/>
</dbReference>
<dbReference type="AlphaFoldDB" id="A0A3D8L090"/>
<keyword evidence="3" id="KW-1185">Reference proteome</keyword>
<evidence type="ECO:0000259" key="1">
    <source>
        <dbReference type="PROSITE" id="PS50853"/>
    </source>
</evidence>
<name>A0A3D8L090_9BACT</name>
<accession>A0A3D8L090</accession>
<dbReference type="InterPro" id="IPR003961">
    <property type="entry name" value="FN3_dom"/>
</dbReference>
<dbReference type="InterPro" id="IPR011047">
    <property type="entry name" value="Quinoprotein_ADH-like_sf"/>
</dbReference>
<comment type="caution">
    <text evidence="2">The sequence shown here is derived from an EMBL/GenBank/DDBJ whole genome shotgun (WGS) entry which is preliminary data.</text>
</comment>
<dbReference type="SMART" id="SM00060">
    <property type="entry name" value="FN3"/>
    <property type="match status" value="1"/>
</dbReference>
<dbReference type="PANTHER" id="PTHR42754">
    <property type="entry name" value="ENDOGLUCANASE"/>
    <property type="match status" value="1"/>
</dbReference>
<dbReference type="InterPro" id="IPR015943">
    <property type="entry name" value="WD40/YVTN_repeat-like_dom_sf"/>
</dbReference>
<protein>
    <recommendedName>
        <fullName evidence="1">Fibronectin type-III domain-containing protein</fullName>
    </recommendedName>
</protein>
<dbReference type="InterPro" id="IPR013783">
    <property type="entry name" value="Ig-like_fold"/>
</dbReference>
<feature type="domain" description="Fibronectin type-III" evidence="1">
    <location>
        <begin position="12"/>
        <end position="101"/>
    </location>
</feature>
<dbReference type="PANTHER" id="PTHR42754:SF1">
    <property type="entry name" value="LIPOPROTEIN"/>
    <property type="match status" value="1"/>
</dbReference>
<dbReference type="PROSITE" id="PS50853">
    <property type="entry name" value="FN3"/>
    <property type="match status" value="1"/>
</dbReference>
<dbReference type="OrthoDB" id="5377264at2"/>